<comment type="caution">
    <text evidence="3">The sequence shown here is derived from an EMBL/GenBank/DDBJ whole genome shotgun (WGS) entry which is preliminary data.</text>
</comment>
<reference evidence="3" key="1">
    <citation type="submission" date="2022-08" db="EMBL/GenBank/DDBJ databases">
        <title>Novel sulfate-reducing endosymbionts in the free-living metamonad Anaeramoeba.</title>
        <authorList>
            <person name="Jerlstrom-Hultqvist J."/>
            <person name="Cepicka I."/>
            <person name="Gallot-Lavallee L."/>
            <person name="Salas-Leiva D."/>
            <person name="Curtis B.A."/>
            <person name="Zahonova K."/>
            <person name="Pipaliya S."/>
            <person name="Dacks J."/>
            <person name="Roger A.J."/>
        </authorList>
    </citation>
    <scope>NUCLEOTIDE SEQUENCE</scope>
    <source>
        <strain evidence="3">Schooner1</strain>
    </source>
</reference>
<feature type="coiled-coil region" evidence="1">
    <location>
        <begin position="322"/>
        <end position="356"/>
    </location>
</feature>
<dbReference type="Gene3D" id="2.20.70.10">
    <property type="match status" value="1"/>
</dbReference>
<dbReference type="SMART" id="SM00456">
    <property type="entry name" value="WW"/>
    <property type="match status" value="2"/>
</dbReference>
<name>A0ABQ8XS33_9EUKA</name>
<proteinExistence type="predicted"/>
<organism evidence="3 4">
    <name type="scientific">Anaeramoeba flamelloides</name>
    <dbReference type="NCBI Taxonomy" id="1746091"/>
    <lineage>
        <taxon>Eukaryota</taxon>
        <taxon>Metamonada</taxon>
        <taxon>Anaeramoebidae</taxon>
        <taxon>Anaeramoeba</taxon>
    </lineage>
</organism>
<dbReference type="CDD" id="cd00201">
    <property type="entry name" value="WW"/>
    <property type="match status" value="1"/>
</dbReference>
<dbReference type="InterPro" id="IPR036020">
    <property type="entry name" value="WW_dom_sf"/>
</dbReference>
<dbReference type="Proteomes" id="UP001150062">
    <property type="component" value="Unassembled WGS sequence"/>
</dbReference>
<protein>
    <recommendedName>
        <fullName evidence="2">WW domain-containing protein</fullName>
    </recommendedName>
</protein>
<keyword evidence="1" id="KW-0175">Coiled coil</keyword>
<evidence type="ECO:0000313" key="4">
    <source>
        <dbReference type="Proteomes" id="UP001150062"/>
    </source>
</evidence>
<dbReference type="PROSITE" id="PS50020">
    <property type="entry name" value="WW_DOMAIN_2"/>
    <property type="match status" value="2"/>
</dbReference>
<dbReference type="Pfam" id="PF00397">
    <property type="entry name" value="WW"/>
    <property type="match status" value="1"/>
</dbReference>
<evidence type="ECO:0000259" key="2">
    <source>
        <dbReference type="PROSITE" id="PS50020"/>
    </source>
</evidence>
<dbReference type="PROSITE" id="PS01159">
    <property type="entry name" value="WW_DOMAIN_1"/>
    <property type="match status" value="1"/>
</dbReference>
<gene>
    <name evidence="3" type="ORF">M0813_28677</name>
</gene>
<evidence type="ECO:0000313" key="3">
    <source>
        <dbReference type="EMBL" id="KAJ6235396.1"/>
    </source>
</evidence>
<keyword evidence="4" id="KW-1185">Reference proteome</keyword>
<dbReference type="SUPFAM" id="SSF51045">
    <property type="entry name" value="WW domain"/>
    <property type="match status" value="1"/>
</dbReference>
<feature type="domain" description="WW" evidence="2">
    <location>
        <begin position="364"/>
        <end position="397"/>
    </location>
</feature>
<accession>A0ABQ8XS33</accession>
<feature type="domain" description="WW" evidence="2">
    <location>
        <begin position="396"/>
        <end position="429"/>
    </location>
</feature>
<feature type="coiled-coil region" evidence="1">
    <location>
        <begin position="432"/>
        <end position="468"/>
    </location>
</feature>
<dbReference type="EMBL" id="JAOAOG010000260">
    <property type="protein sequence ID" value="KAJ6235396.1"/>
    <property type="molecule type" value="Genomic_DNA"/>
</dbReference>
<sequence>MEEFFKAQKRNFRQLNRFTNDVIYVLKKQIQTENIITKTDFAFVFSDFLFLLGSIESFLNKAQSQLKKDQDLVSPDFWLPTVTERGVFILFDEWSKKICNIFIEFARISKSISFRKWILERSKEINKNISNIVFFAALTKPIKILRLYVNFFQTLVLPKMNSDKNNKKTVRFIQNKLIEVNENAIKQRTKIIELEKLYRIDSQVIGEVVINLVTKNRKIQSIIKIGNIHNLTTTMVSRSVHTLYVLTDILLFTKPEPEIDSIRCLYLIPIQSITYAKSIENQLYINSTESLLKIQFNSTEEIKNILNLIKLIQNNSRKSINLKYGYQRIDKLEKKIKKLEKNAQTLSTDVINLKERLKNKKPKNVLPRNWKRVLSQNGQEYYFNIKTFETSWEIPTIIHNDWRKIKTRNNRFFYLNPKTQQITLSPPEEIDSDILENELEEERIKREKIKLMEENKKLEIQKKKLLEIIQIKDLRNQISKAQKNVDLPHSPRRVKLEEQEQEEKQEEKLEEQIWFEIYDHEKKKFKYYGKTTKIIRVHLPKEAIIVKLSEREAEEFLSQN</sequence>
<dbReference type="InterPro" id="IPR001202">
    <property type="entry name" value="WW_dom"/>
</dbReference>
<evidence type="ECO:0000256" key="1">
    <source>
        <dbReference type="SAM" id="Coils"/>
    </source>
</evidence>